<dbReference type="PROSITE" id="PS50071">
    <property type="entry name" value="HOMEOBOX_2"/>
    <property type="match status" value="1"/>
</dbReference>
<reference evidence="16 17" key="1">
    <citation type="submission" date="2019-01" db="EMBL/GenBank/DDBJ databases">
        <title>A chromosome-scale genome assembly of the yellow perch, Perca flavescens.</title>
        <authorList>
            <person name="Feron R."/>
            <person name="Morvezen R."/>
            <person name="Bestin A."/>
            <person name="Haffray P."/>
            <person name="Klopp C."/>
            <person name="Zahm M."/>
            <person name="Cabau C."/>
            <person name="Roques C."/>
            <person name="Donnadieu C."/>
            <person name="Bouchez O."/>
            <person name="Christie M."/>
            <person name="Larson W."/>
            <person name="Guiguen Y."/>
        </authorList>
    </citation>
    <scope>NUCLEOTIDE SEQUENCE [LARGE SCALE GENOMIC DNA]</scope>
    <source>
        <strain evidence="16">YP-PL-M2</strain>
        <tissue evidence="16">Blood</tissue>
    </source>
</reference>
<evidence type="ECO:0000256" key="12">
    <source>
        <dbReference type="PROSITE-ProRule" id="PRU00108"/>
    </source>
</evidence>
<dbReference type="PRINTS" id="PR00024">
    <property type="entry name" value="HOMEOBOX"/>
</dbReference>
<evidence type="ECO:0000256" key="7">
    <source>
        <dbReference type="ARBA" id="ARBA00023163"/>
    </source>
</evidence>
<feature type="domain" description="Homeobox" evidence="15">
    <location>
        <begin position="136"/>
        <end position="196"/>
    </location>
</feature>
<keyword evidence="4" id="KW-0805">Transcription regulation</keyword>
<evidence type="ECO:0000256" key="10">
    <source>
        <dbReference type="ARBA" id="ARBA00067519"/>
    </source>
</evidence>
<dbReference type="FunFam" id="1.10.10.60:FF:000225">
    <property type="entry name" value="NK3 homeobox 2"/>
    <property type="match status" value="1"/>
</dbReference>
<keyword evidence="8 12" id="KW-0539">Nucleus</keyword>
<evidence type="ECO:0000313" key="17">
    <source>
        <dbReference type="Proteomes" id="UP000295070"/>
    </source>
</evidence>
<feature type="DNA-binding region" description="Homeobox" evidence="12">
    <location>
        <begin position="138"/>
        <end position="197"/>
    </location>
</feature>
<dbReference type="PROSITE" id="PS00027">
    <property type="entry name" value="HOMEOBOX_1"/>
    <property type="match status" value="1"/>
</dbReference>
<dbReference type="PANTHER" id="PTHR24340:SF34">
    <property type="entry name" value="HOMEOBOX PROTEIN NKX-3.2"/>
    <property type="match status" value="1"/>
</dbReference>
<dbReference type="STRING" id="8167.A0A484CCA5"/>
<accession>A0A484CCA5</accession>
<dbReference type="InterPro" id="IPR050394">
    <property type="entry name" value="Homeobox_NK-like"/>
</dbReference>
<evidence type="ECO:0000256" key="4">
    <source>
        <dbReference type="ARBA" id="ARBA00023015"/>
    </source>
</evidence>
<comment type="function">
    <text evidence="1">Sequence-specific transcription factor which is part of a developmental regulatory system that provides cells with specific positional identities on the anterior-posterior axis.</text>
</comment>
<evidence type="ECO:0000259" key="15">
    <source>
        <dbReference type="PROSITE" id="PS50071"/>
    </source>
</evidence>
<sequence length="275" mass="31862">MTLRFSSFTIKDILTGRDVRGKPCTRSTEELYAPKRNICTGHATRVPDLSHQDVDENRIHRERLPADLRRSVGNVRSDTYNEEATGEETELREDQQPHGVERDKRQKEEEEAEEEGCHHGGETVSWSSDKQQCRPGTKKRSRAAFSHTQVYELERRFNTQRYLSGPERADLAETLKLTETQVKIWFQNRRYKTKRRQMAAELAACSSPKKVAVQVLVRDNQKQYHQANGVHIPMTVPLYHQAYQYHPYLHYYCQPWSMDSTSCGGMLGGPLSIHE</sequence>
<comment type="similarity">
    <text evidence="9">Belongs to the NK-3 homeobox family.</text>
</comment>
<evidence type="ECO:0000256" key="8">
    <source>
        <dbReference type="ARBA" id="ARBA00023242"/>
    </source>
</evidence>
<dbReference type="Gene3D" id="1.10.10.60">
    <property type="entry name" value="Homeodomain-like"/>
    <property type="match status" value="1"/>
</dbReference>
<feature type="region of interest" description="Disordered" evidence="14">
    <location>
        <begin position="49"/>
        <end position="145"/>
    </location>
</feature>
<evidence type="ECO:0000256" key="11">
    <source>
        <dbReference type="ARBA" id="ARBA00081047"/>
    </source>
</evidence>
<evidence type="ECO:0000256" key="13">
    <source>
        <dbReference type="RuleBase" id="RU000682"/>
    </source>
</evidence>
<dbReference type="GO" id="GO:0000981">
    <property type="term" value="F:DNA-binding transcription factor activity, RNA polymerase II-specific"/>
    <property type="evidence" value="ECO:0007669"/>
    <property type="project" value="InterPro"/>
</dbReference>
<dbReference type="Proteomes" id="UP000295070">
    <property type="component" value="Chromosome 17"/>
</dbReference>
<comment type="subcellular location">
    <subcellularLocation>
        <location evidence="2 12 13">Nucleus</location>
    </subcellularLocation>
</comment>
<dbReference type="InterPro" id="IPR017970">
    <property type="entry name" value="Homeobox_CS"/>
</dbReference>
<dbReference type="EMBL" id="SCKG01000017">
    <property type="protein sequence ID" value="TDH01257.1"/>
    <property type="molecule type" value="Genomic_DNA"/>
</dbReference>
<feature type="compositionally biased region" description="Basic and acidic residues" evidence="14">
    <location>
        <begin position="92"/>
        <end position="108"/>
    </location>
</feature>
<gene>
    <name evidence="16" type="ORF">EPR50_G00178440</name>
</gene>
<dbReference type="GO" id="GO:0030154">
    <property type="term" value="P:cell differentiation"/>
    <property type="evidence" value="ECO:0007669"/>
    <property type="project" value="TreeGrafter"/>
</dbReference>
<proteinExistence type="inferred from homology"/>
<comment type="caution">
    <text evidence="16">The sequence shown here is derived from an EMBL/GenBank/DDBJ whole genome shotgun (WGS) entry which is preliminary data.</text>
</comment>
<organism evidence="16 17">
    <name type="scientific">Perca flavescens</name>
    <name type="common">American yellow perch</name>
    <name type="synonym">Morone flavescens</name>
    <dbReference type="NCBI Taxonomy" id="8167"/>
    <lineage>
        <taxon>Eukaryota</taxon>
        <taxon>Metazoa</taxon>
        <taxon>Chordata</taxon>
        <taxon>Craniata</taxon>
        <taxon>Vertebrata</taxon>
        <taxon>Euteleostomi</taxon>
        <taxon>Actinopterygii</taxon>
        <taxon>Neopterygii</taxon>
        <taxon>Teleostei</taxon>
        <taxon>Neoteleostei</taxon>
        <taxon>Acanthomorphata</taxon>
        <taxon>Eupercaria</taxon>
        <taxon>Perciformes</taxon>
        <taxon>Percoidei</taxon>
        <taxon>Percidae</taxon>
        <taxon>Percinae</taxon>
        <taxon>Perca</taxon>
    </lineage>
</organism>
<feature type="compositionally biased region" description="Acidic residues" evidence="14">
    <location>
        <begin position="80"/>
        <end position="91"/>
    </location>
</feature>
<dbReference type="GO" id="GO:0000978">
    <property type="term" value="F:RNA polymerase II cis-regulatory region sequence-specific DNA binding"/>
    <property type="evidence" value="ECO:0007669"/>
    <property type="project" value="TreeGrafter"/>
</dbReference>
<dbReference type="InterPro" id="IPR001356">
    <property type="entry name" value="HD"/>
</dbReference>
<dbReference type="Pfam" id="PF00046">
    <property type="entry name" value="Homeodomain"/>
    <property type="match status" value="1"/>
</dbReference>
<dbReference type="PANTHER" id="PTHR24340">
    <property type="entry name" value="HOMEOBOX PROTEIN NKX"/>
    <property type="match status" value="1"/>
</dbReference>
<dbReference type="SUPFAM" id="SSF46689">
    <property type="entry name" value="Homeodomain-like"/>
    <property type="match status" value="1"/>
</dbReference>
<evidence type="ECO:0000256" key="3">
    <source>
        <dbReference type="ARBA" id="ARBA00022473"/>
    </source>
</evidence>
<evidence type="ECO:0000256" key="1">
    <source>
        <dbReference type="ARBA" id="ARBA00003263"/>
    </source>
</evidence>
<dbReference type="InterPro" id="IPR020479">
    <property type="entry name" value="HD_metazoa"/>
</dbReference>
<dbReference type="InterPro" id="IPR009057">
    <property type="entry name" value="Homeodomain-like_sf"/>
</dbReference>
<keyword evidence="6 12" id="KW-0371">Homeobox</keyword>
<dbReference type="GO" id="GO:0005634">
    <property type="term" value="C:nucleus"/>
    <property type="evidence" value="ECO:0007669"/>
    <property type="project" value="UniProtKB-SubCell"/>
</dbReference>
<dbReference type="SMART" id="SM00389">
    <property type="entry name" value="HOX"/>
    <property type="match status" value="1"/>
</dbReference>
<evidence type="ECO:0000256" key="9">
    <source>
        <dbReference type="ARBA" id="ARBA00061541"/>
    </source>
</evidence>
<evidence type="ECO:0000256" key="2">
    <source>
        <dbReference type="ARBA" id="ARBA00004123"/>
    </source>
</evidence>
<feature type="compositionally biased region" description="Basic and acidic residues" evidence="14">
    <location>
        <begin position="49"/>
        <end position="70"/>
    </location>
</feature>
<dbReference type="AlphaFoldDB" id="A0A484CCA5"/>
<keyword evidence="7" id="KW-0804">Transcription</keyword>
<evidence type="ECO:0000256" key="14">
    <source>
        <dbReference type="SAM" id="MobiDB-lite"/>
    </source>
</evidence>
<keyword evidence="5 12" id="KW-0238">DNA-binding</keyword>
<dbReference type="CDD" id="cd00086">
    <property type="entry name" value="homeodomain"/>
    <property type="match status" value="1"/>
</dbReference>
<name>A0A484CCA5_PERFV</name>
<keyword evidence="17" id="KW-1185">Reference proteome</keyword>
<evidence type="ECO:0000256" key="6">
    <source>
        <dbReference type="ARBA" id="ARBA00023155"/>
    </source>
</evidence>
<keyword evidence="3" id="KW-0217">Developmental protein</keyword>
<evidence type="ECO:0000313" key="16">
    <source>
        <dbReference type="EMBL" id="TDH01257.1"/>
    </source>
</evidence>
<evidence type="ECO:0000256" key="5">
    <source>
        <dbReference type="ARBA" id="ARBA00023125"/>
    </source>
</evidence>
<protein>
    <recommendedName>
        <fullName evidence="10">Homeobox protein Nkx-3.2</fullName>
    </recommendedName>
    <alternativeName>
        <fullName evidence="11">Bagpipe homeobox protein homolog 1</fullName>
    </alternativeName>
</protein>
<dbReference type="GO" id="GO:0001501">
    <property type="term" value="P:skeletal system development"/>
    <property type="evidence" value="ECO:0007669"/>
    <property type="project" value="UniProtKB-ARBA"/>
</dbReference>